<keyword evidence="1" id="KW-0472">Membrane</keyword>
<dbReference type="AlphaFoldDB" id="A0A914MLE8"/>
<proteinExistence type="predicted"/>
<keyword evidence="2" id="KW-1185">Reference proteome</keyword>
<evidence type="ECO:0000313" key="3">
    <source>
        <dbReference type="WBParaSite" id="Minc3s01948g27366"/>
    </source>
</evidence>
<evidence type="ECO:0000256" key="1">
    <source>
        <dbReference type="SAM" id="Phobius"/>
    </source>
</evidence>
<organism evidence="2 3">
    <name type="scientific">Meloidogyne incognita</name>
    <name type="common">Southern root-knot nematode worm</name>
    <name type="synonym">Oxyuris incognita</name>
    <dbReference type="NCBI Taxonomy" id="6306"/>
    <lineage>
        <taxon>Eukaryota</taxon>
        <taxon>Metazoa</taxon>
        <taxon>Ecdysozoa</taxon>
        <taxon>Nematoda</taxon>
        <taxon>Chromadorea</taxon>
        <taxon>Rhabditida</taxon>
        <taxon>Tylenchina</taxon>
        <taxon>Tylenchomorpha</taxon>
        <taxon>Tylenchoidea</taxon>
        <taxon>Meloidogynidae</taxon>
        <taxon>Meloidogyninae</taxon>
        <taxon>Meloidogyne</taxon>
        <taxon>Meloidogyne incognita group</taxon>
    </lineage>
</organism>
<feature type="transmembrane region" description="Helical" evidence="1">
    <location>
        <begin position="41"/>
        <end position="64"/>
    </location>
</feature>
<evidence type="ECO:0000313" key="2">
    <source>
        <dbReference type="Proteomes" id="UP000887563"/>
    </source>
</evidence>
<accession>A0A914MLE8</accession>
<dbReference type="Proteomes" id="UP000887563">
    <property type="component" value="Unplaced"/>
</dbReference>
<name>A0A914MLE8_MELIC</name>
<sequence length="122" mass="14373">MMIALSFFYAMLATIFSLVFELSHIISGDTKNRRNMGIKELIFGLYMYGSSIIFLIYCYIALLLHPKWKRKIGALVVHFRSESSQSIFQQSTERKFKPDLHMDTDFAIRIRIYPWGQYPSDF</sequence>
<reference evidence="3" key="1">
    <citation type="submission" date="2022-11" db="UniProtKB">
        <authorList>
            <consortium name="WormBaseParasite"/>
        </authorList>
    </citation>
    <scope>IDENTIFICATION</scope>
</reference>
<keyword evidence="1" id="KW-1133">Transmembrane helix</keyword>
<dbReference type="WBParaSite" id="Minc3s01948g27366">
    <property type="protein sequence ID" value="Minc3s01948g27366"/>
    <property type="gene ID" value="Minc3s01948g27366"/>
</dbReference>
<protein>
    <submittedName>
        <fullName evidence="3">Uncharacterized protein</fullName>
    </submittedName>
</protein>
<keyword evidence="1" id="KW-0812">Transmembrane</keyword>